<dbReference type="RefSeq" id="WP_267563185.1">
    <property type="nucleotide sequence ID" value="NZ_JAPNTZ010000004.1"/>
</dbReference>
<evidence type="ECO:0000259" key="4">
    <source>
        <dbReference type="PROSITE" id="PS50043"/>
    </source>
</evidence>
<reference evidence="5" key="1">
    <citation type="submission" date="2022-11" db="EMBL/GenBank/DDBJ databases">
        <authorList>
            <person name="Somphong A."/>
            <person name="Phongsopitanun W."/>
        </authorList>
    </citation>
    <scope>NUCLEOTIDE SEQUENCE</scope>
    <source>
        <strain evidence="5">Pm04-4</strain>
    </source>
</reference>
<evidence type="ECO:0000313" key="5">
    <source>
        <dbReference type="EMBL" id="MCY1139106.1"/>
    </source>
</evidence>
<keyword evidence="6" id="KW-1185">Reference proteome</keyword>
<dbReference type="InterPro" id="IPR019734">
    <property type="entry name" value="TPR_rpt"/>
</dbReference>
<dbReference type="PRINTS" id="PR00038">
    <property type="entry name" value="HTHLUXR"/>
</dbReference>
<keyword evidence="2" id="KW-0067">ATP-binding</keyword>
<dbReference type="PROSITE" id="PS50005">
    <property type="entry name" value="TPR"/>
    <property type="match status" value="1"/>
</dbReference>
<dbReference type="PANTHER" id="PTHR16305:SF35">
    <property type="entry name" value="TRANSCRIPTIONAL ACTIVATOR DOMAIN"/>
    <property type="match status" value="1"/>
</dbReference>
<dbReference type="PROSITE" id="PS50043">
    <property type="entry name" value="HTH_LUXR_2"/>
    <property type="match status" value="1"/>
</dbReference>
<dbReference type="Pfam" id="PF13191">
    <property type="entry name" value="AAA_16"/>
    <property type="match status" value="1"/>
</dbReference>
<dbReference type="CDD" id="cd06170">
    <property type="entry name" value="LuxR_C_like"/>
    <property type="match status" value="1"/>
</dbReference>
<dbReference type="InterPro" id="IPR000792">
    <property type="entry name" value="Tscrpt_reg_LuxR_C"/>
</dbReference>
<sequence length="875" mass="93894">MEGLVGRDAELDAVDTLLDEKTSRVVVFAGEPGIGKSRMLTELGARADARGMLVLSGSASEYERDLPFWLFVDALDEYLRATPPDGLDDDDLAEVLPSWRKAAPATGDPRYRAHRAIRHLLEVLARDKPVVLLLDDVHWADSASVELVCALLRRPPAAPVLLGLATRPRQTPSRLTADLGRAGSLVTRFDLGPLSRDDVRELLGPDGVALYEESGGNPFYLGQLARTGRRGAVAIADELALLDRGVRQVLEGAAVAGDPFLLELVATAADRSEPEVADALDVLLDRDLVRPTDAPRRFRFRHPLLRRAVYEAAPRAWRVGAHERLARALADRGVPPAGRAHHIVQAARPGDPDAVELLRKAGDDVVRRAPGEAARWYQHATDLQPGSPELWAALGSALGAAGHLEKAKDSLVRAIELMPPSAVTSRVTLIAACAGLEHTLGLHDAAHRRLTTALDRVGEAHPAEAATLMTAIAQDSLFRLEFTRAVDWSRQARDMAVRLGEPNGVAAAAMRLAFSAAFAGDTATAAEACAEAAALLDARADDELELSPEPIVAQLAAAEYLTGRLAKAGRHAERALAVARQHVPVMFWTGLVRAALGRLPDAAALLDEAVEIARASGNSSMLGWTLLARSSVAATCGEGALARTLAEESVEAHGPATNTFPGVWSRLALAVALVESGEAATAVVPELDRIPAPLRPMALDAAVRSDLAAGRAPRAEGLAVVALHQGRPREAAELALAAARHGTVVEVAAARFLAARALAEAGDTEAAVRLLRLVCETYERSGAPRRRAEAERLLRRLGHRQVHHRSAPRSGLATLTERELQIARLITDRRTNAEIAEELYLSRKTVESHVRNLFHKLSVSSRVEIARAVERHDRE</sequence>
<dbReference type="EMBL" id="JAPNTZ010000004">
    <property type="protein sequence ID" value="MCY1139106.1"/>
    <property type="molecule type" value="Genomic_DNA"/>
</dbReference>
<comment type="caution">
    <text evidence="5">The sequence shown here is derived from an EMBL/GenBank/DDBJ whole genome shotgun (WGS) entry which is preliminary data.</text>
</comment>
<feature type="repeat" description="TPR" evidence="3">
    <location>
        <begin position="388"/>
        <end position="421"/>
    </location>
</feature>
<protein>
    <submittedName>
        <fullName evidence="5">AAA family ATPase</fullName>
    </submittedName>
</protein>
<dbReference type="Proteomes" id="UP001151002">
    <property type="component" value="Unassembled WGS sequence"/>
</dbReference>
<dbReference type="InterPro" id="IPR041664">
    <property type="entry name" value="AAA_16"/>
</dbReference>
<dbReference type="Gene3D" id="3.40.50.300">
    <property type="entry name" value="P-loop containing nucleotide triphosphate hydrolases"/>
    <property type="match status" value="1"/>
</dbReference>
<accession>A0ABT4AY03</accession>
<keyword evidence="1" id="KW-0547">Nucleotide-binding</keyword>
<dbReference type="Pfam" id="PF00196">
    <property type="entry name" value="GerE"/>
    <property type="match status" value="1"/>
</dbReference>
<evidence type="ECO:0000313" key="6">
    <source>
        <dbReference type="Proteomes" id="UP001151002"/>
    </source>
</evidence>
<dbReference type="SUPFAM" id="SSF48452">
    <property type="entry name" value="TPR-like"/>
    <property type="match status" value="1"/>
</dbReference>
<dbReference type="InterPro" id="IPR011990">
    <property type="entry name" value="TPR-like_helical_dom_sf"/>
</dbReference>
<dbReference type="InterPro" id="IPR036388">
    <property type="entry name" value="WH-like_DNA-bd_sf"/>
</dbReference>
<organism evidence="5 6">
    <name type="scientific">Paractinoplanes pyxinae</name>
    <dbReference type="NCBI Taxonomy" id="2997416"/>
    <lineage>
        <taxon>Bacteria</taxon>
        <taxon>Bacillati</taxon>
        <taxon>Actinomycetota</taxon>
        <taxon>Actinomycetes</taxon>
        <taxon>Micromonosporales</taxon>
        <taxon>Micromonosporaceae</taxon>
        <taxon>Paractinoplanes</taxon>
    </lineage>
</organism>
<dbReference type="SUPFAM" id="SSF52540">
    <property type="entry name" value="P-loop containing nucleoside triphosphate hydrolases"/>
    <property type="match status" value="1"/>
</dbReference>
<dbReference type="InterPro" id="IPR027417">
    <property type="entry name" value="P-loop_NTPase"/>
</dbReference>
<keyword evidence="3" id="KW-0802">TPR repeat</keyword>
<evidence type="ECO:0000256" key="3">
    <source>
        <dbReference type="PROSITE-ProRule" id="PRU00339"/>
    </source>
</evidence>
<dbReference type="SUPFAM" id="SSF46894">
    <property type="entry name" value="C-terminal effector domain of the bipartite response regulators"/>
    <property type="match status" value="1"/>
</dbReference>
<proteinExistence type="predicted"/>
<name>A0ABT4AY03_9ACTN</name>
<evidence type="ECO:0000256" key="1">
    <source>
        <dbReference type="ARBA" id="ARBA00022741"/>
    </source>
</evidence>
<dbReference type="PANTHER" id="PTHR16305">
    <property type="entry name" value="TESTICULAR SOLUBLE ADENYLYL CYCLASE"/>
    <property type="match status" value="1"/>
</dbReference>
<dbReference type="Gene3D" id="1.25.40.10">
    <property type="entry name" value="Tetratricopeptide repeat domain"/>
    <property type="match status" value="2"/>
</dbReference>
<dbReference type="Gene3D" id="1.10.10.10">
    <property type="entry name" value="Winged helix-like DNA-binding domain superfamily/Winged helix DNA-binding domain"/>
    <property type="match status" value="1"/>
</dbReference>
<dbReference type="InterPro" id="IPR016032">
    <property type="entry name" value="Sig_transdc_resp-reg_C-effctor"/>
</dbReference>
<dbReference type="SMART" id="SM00421">
    <property type="entry name" value="HTH_LUXR"/>
    <property type="match status" value="1"/>
</dbReference>
<evidence type="ECO:0000256" key="2">
    <source>
        <dbReference type="ARBA" id="ARBA00022840"/>
    </source>
</evidence>
<gene>
    <name evidence="5" type="ORF">OWR29_14000</name>
</gene>
<feature type="domain" description="HTH luxR-type" evidence="4">
    <location>
        <begin position="808"/>
        <end position="873"/>
    </location>
</feature>